<keyword evidence="1" id="KW-1133">Transmembrane helix</keyword>
<organism evidence="3 4">
    <name type="scientific">Dictyostelium purpureum</name>
    <name type="common">Slime mold</name>
    <dbReference type="NCBI Taxonomy" id="5786"/>
    <lineage>
        <taxon>Eukaryota</taxon>
        <taxon>Amoebozoa</taxon>
        <taxon>Evosea</taxon>
        <taxon>Eumycetozoa</taxon>
        <taxon>Dictyostelia</taxon>
        <taxon>Dictyosteliales</taxon>
        <taxon>Dictyosteliaceae</taxon>
        <taxon>Dictyostelium</taxon>
    </lineage>
</organism>
<feature type="transmembrane region" description="Helical" evidence="1">
    <location>
        <begin position="97"/>
        <end position="116"/>
    </location>
</feature>
<reference evidence="4" key="1">
    <citation type="journal article" date="2011" name="Genome Biol.">
        <title>Comparative genomics of the social amoebae Dictyostelium discoideum and Dictyostelium purpureum.</title>
        <authorList>
            <consortium name="US DOE Joint Genome Institute (JGI-PGF)"/>
            <person name="Sucgang R."/>
            <person name="Kuo A."/>
            <person name="Tian X."/>
            <person name="Salerno W."/>
            <person name="Parikh A."/>
            <person name="Feasley C.L."/>
            <person name="Dalin E."/>
            <person name="Tu H."/>
            <person name="Huang E."/>
            <person name="Barry K."/>
            <person name="Lindquist E."/>
            <person name="Shapiro H."/>
            <person name="Bruce D."/>
            <person name="Schmutz J."/>
            <person name="Salamov A."/>
            <person name="Fey P."/>
            <person name="Gaudet P."/>
            <person name="Anjard C."/>
            <person name="Babu M.M."/>
            <person name="Basu S."/>
            <person name="Bushmanova Y."/>
            <person name="van der Wel H."/>
            <person name="Katoh-Kurasawa M."/>
            <person name="Dinh C."/>
            <person name="Coutinho P.M."/>
            <person name="Saito T."/>
            <person name="Elias M."/>
            <person name="Schaap P."/>
            <person name="Kay R.R."/>
            <person name="Henrissat B."/>
            <person name="Eichinger L."/>
            <person name="Rivero F."/>
            <person name="Putnam N.H."/>
            <person name="West C.M."/>
            <person name="Loomis W.F."/>
            <person name="Chisholm R.L."/>
            <person name="Shaulsky G."/>
            <person name="Strassmann J.E."/>
            <person name="Queller D.C."/>
            <person name="Kuspa A."/>
            <person name="Grigoriev I.V."/>
        </authorList>
    </citation>
    <scope>NUCLEOTIDE SEQUENCE [LARGE SCALE GENOMIC DNA]</scope>
    <source>
        <strain evidence="4">QSDP1</strain>
    </source>
</reference>
<dbReference type="GeneID" id="10501452"/>
<dbReference type="VEuPathDB" id="AmoebaDB:DICPUDRAFT_152242"/>
<evidence type="ECO:0000313" key="4">
    <source>
        <dbReference type="Proteomes" id="UP000001064"/>
    </source>
</evidence>
<feature type="signal peptide" evidence="2">
    <location>
        <begin position="1"/>
        <end position="17"/>
    </location>
</feature>
<feature type="transmembrane region" description="Helical" evidence="1">
    <location>
        <begin position="7"/>
        <end position="26"/>
    </location>
</feature>
<evidence type="ECO:0000256" key="2">
    <source>
        <dbReference type="SAM" id="SignalP"/>
    </source>
</evidence>
<feature type="transmembrane region" description="Helical" evidence="1">
    <location>
        <begin position="151"/>
        <end position="174"/>
    </location>
</feature>
<keyword evidence="1" id="KW-0812">Transmembrane</keyword>
<dbReference type="KEGG" id="dpp:DICPUDRAFT_152242"/>
<keyword evidence="1" id="KW-0472">Membrane</keyword>
<dbReference type="EMBL" id="GL871060">
    <property type="protein sequence ID" value="EGC35422.1"/>
    <property type="molecule type" value="Genomic_DNA"/>
</dbReference>
<dbReference type="PROSITE" id="PS51257">
    <property type="entry name" value="PROKAR_LIPOPROTEIN"/>
    <property type="match status" value="1"/>
</dbReference>
<sequence>MGRVAIITVKIITIVLALVTFGLSCWESGDELKNFTWTEGSCSNLGGPMRATIKGGSLVQCGWSTTRTAVRLLYLLIFFIMSALYFIAVFKRSTKLYIVSIIIILGVGVMGFYSFIADGRAASNGNDFCKNSFKPTIVGIKVDYECEPGRFYGVTAISVLTVVLMFAMAIVSFFKRNTVFGAEGYKTEI</sequence>
<keyword evidence="2" id="KW-0732">Signal</keyword>
<proteinExistence type="predicted"/>
<feature type="chain" id="PRO_5003261787" description="MARVEL domain-containing protein" evidence="2">
    <location>
        <begin position="18"/>
        <end position="189"/>
    </location>
</feature>
<evidence type="ECO:0000313" key="3">
    <source>
        <dbReference type="EMBL" id="EGC35422.1"/>
    </source>
</evidence>
<evidence type="ECO:0000256" key="1">
    <source>
        <dbReference type="SAM" id="Phobius"/>
    </source>
</evidence>
<name>F0ZKU7_DICPU</name>
<dbReference type="AlphaFoldDB" id="F0ZKU7"/>
<keyword evidence="4" id="KW-1185">Reference proteome</keyword>
<dbReference type="OMA" id="NGNDFCK"/>
<feature type="transmembrane region" description="Helical" evidence="1">
    <location>
        <begin position="72"/>
        <end position="90"/>
    </location>
</feature>
<dbReference type="PANTHER" id="PTHR38079">
    <property type="entry name" value="TRANSMEMBRANE PROTEIN"/>
    <property type="match status" value="1"/>
</dbReference>
<dbReference type="InParanoid" id="F0ZKU7"/>
<dbReference type="eggNOG" id="ENOG502RINP">
    <property type="taxonomic scope" value="Eukaryota"/>
</dbReference>
<evidence type="ECO:0008006" key="5">
    <source>
        <dbReference type="Google" id="ProtNLM"/>
    </source>
</evidence>
<gene>
    <name evidence="3" type="ORF">DICPUDRAFT_152242</name>
</gene>
<dbReference type="RefSeq" id="XP_003288035.1">
    <property type="nucleotide sequence ID" value="XM_003287987.1"/>
</dbReference>
<dbReference type="PANTHER" id="PTHR38079:SF1">
    <property type="entry name" value="TRANSMEMBRANE PROTEIN"/>
    <property type="match status" value="1"/>
</dbReference>
<accession>F0ZKU7</accession>
<protein>
    <recommendedName>
        <fullName evidence="5">MARVEL domain-containing protein</fullName>
    </recommendedName>
</protein>
<dbReference type="Proteomes" id="UP000001064">
    <property type="component" value="Unassembled WGS sequence"/>
</dbReference>